<dbReference type="PRINTS" id="PR00032">
    <property type="entry name" value="HTHARAC"/>
</dbReference>
<evidence type="ECO:0000256" key="1">
    <source>
        <dbReference type="ARBA" id="ARBA00023015"/>
    </source>
</evidence>
<reference evidence="5 6" key="1">
    <citation type="submission" date="2024-03" db="EMBL/GenBank/DDBJ databases">
        <title>Human intestinal bacterial collection.</title>
        <authorList>
            <person name="Pauvert C."/>
            <person name="Hitch T.C.A."/>
            <person name="Clavel T."/>
        </authorList>
    </citation>
    <scope>NUCLEOTIDE SEQUENCE [LARGE SCALE GENOMIC DNA]</scope>
    <source>
        <strain evidence="5 6">CLA-JM-H11</strain>
    </source>
</reference>
<dbReference type="SMART" id="SM00342">
    <property type="entry name" value="HTH_ARAC"/>
    <property type="match status" value="1"/>
</dbReference>
<organism evidence="5 6">
    <name type="scientific">Ruthenibacterium intestinale</name>
    <dbReference type="NCBI Taxonomy" id="3133163"/>
    <lineage>
        <taxon>Bacteria</taxon>
        <taxon>Bacillati</taxon>
        <taxon>Bacillota</taxon>
        <taxon>Clostridia</taxon>
        <taxon>Eubacteriales</taxon>
        <taxon>Oscillospiraceae</taxon>
        <taxon>Ruthenibacterium</taxon>
    </lineage>
</organism>
<dbReference type="Pfam" id="PF02311">
    <property type="entry name" value="AraC_binding"/>
    <property type="match status" value="1"/>
</dbReference>
<dbReference type="InterPro" id="IPR009057">
    <property type="entry name" value="Homeodomain-like_sf"/>
</dbReference>
<accession>A0ABV1GCF8</accession>
<sequence>MGYEALPLKSALCVEAIVSVHYFEYSSNYYFEGEQHDFWEFLYVDKGELDVLAGEETHRLHKGQMIFHQPGEFHALRTTGVAPNLVVISFVCRDPAMHFFDGRRFDVGDTVRMHLAAVLEEAESAFSTPLNDPLTTRLIRREDAPFGADGMISSHLEQMLISLVRQEQTLHREEKPSSLIRTRNQQDFVDHVTAYLHANLSQRLTLADVCRENLVGRSYLQKIFREKTGGGVMEYFGELKIRAAQEYIREGRYNFTEIASMLGYNSIHYFSRHFKKVTGMTPSEYASSVKVLAGKNRIE</sequence>
<dbReference type="SUPFAM" id="SSF51182">
    <property type="entry name" value="RmlC-like cupins"/>
    <property type="match status" value="1"/>
</dbReference>
<dbReference type="Gene3D" id="1.10.10.60">
    <property type="entry name" value="Homeodomain-like"/>
    <property type="match status" value="1"/>
</dbReference>
<evidence type="ECO:0000313" key="6">
    <source>
        <dbReference type="Proteomes" id="UP001477672"/>
    </source>
</evidence>
<name>A0ABV1GCF8_9FIRM</name>
<dbReference type="PANTHER" id="PTHR43280:SF28">
    <property type="entry name" value="HTH-TYPE TRANSCRIPTIONAL ACTIVATOR RHAS"/>
    <property type="match status" value="1"/>
</dbReference>
<keyword evidence="6" id="KW-1185">Reference proteome</keyword>
<proteinExistence type="predicted"/>
<protein>
    <submittedName>
        <fullName evidence="5">AraC family transcriptional regulator</fullName>
    </submittedName>
</protein>
<evidence type="ECO:0000259" key="4">
    <source>
        <dbReference type="PROSITE" id="PS01124"/>
    </source>
</evidence>
<dbReference type="PANTHER" id="PTHR43280">
    <property type="entry name" value="ARAC-FAMILY TRANSCRIPTIONAL REGULATOR"/>
    <property type="match status" value="1"/>
</dbReference>
<evidence type="ECO:0000256" key="3">
    <source>
        <dbReference type="ARBA" id="ARBA00023163"/>
    </source>
</evidence>
<evidence type="ECO:0000256" key="2">
    <source>
        <dbReference type="ARBA" id="ARBA00023125"/>
    </source>
</evidence>
<dbReference type="Proteomes" id="UP001477672">
    <property type="component" value="Unassembled WGS sequence"/>
</dbReference>
<dbReference type="EMBL" id="JBBMFA010000056">
    <property type="protein sequence ID" value="MEQ2519480.1"/>
    <property type="molecule type" value="Genomic_DNA"/>
</dbReference>
<comment type="caution">
    <text evidence="5">The sequence shown here is derived from an EMBL/GenBank/DDBJ whole genome shotgun (WGS) entry which is preliminary data.</text>
</comment>
<keyword evidence="1" id="KW-0805">Transcription regulation</keyword>
<dbReference type="RefSeq" id="WP_349214924.1">
    <property type="nucleotide sequence ID" value="NZ_JBBMFA010000056.1"/>
</dbReference>
<dbReference type="InterPro" id="IPR003313">
    <property type="entry name" value="AraC-bd"/>
</dbReference>
<keyword evidence="2" id="KW-0238">DNA-binding</keyword>
<dbReference type="InterPro" id="IPR018062">
    <property type="entry name" value="HTH_AraC-typ_CS"/>
</dbReference>
<dbReference type="InterPro" id="IPR020449">
    <property type="entry name" value="Tscrpt_reg_AraC-type_HTH"/>
</dbReference>
<gene>
    <name evidence="5" type="ORF">WMO24_03370</name>
</gene>
<dbReference type="InterPro" id="IPR014710">
    <property type="entry name" value="RmlC-like_jellyroll"/>
</dbReference>
<feature type="domain" description="HTH araC/xylS-type" evidence="4">
    <location>
        <begin position="190"/>
        <end position="288"/>
    </location>
</feature>
<dbReference type="SUPFAM" id="SSF46689">
    <property type="entry name" value="Homeodomain-like"/>
    <property type="match status" value="1"/>
</dbReference>
<keyword evidence="3" id="KW-0804">Transcription</keyword>
<dbReference type="InterPro" id="IPR018060">
    <property type="entry name" value="HTH_AraC"/>
</dbReference>
<dbReference type="InterPro" id="IPR011051">
    <property type="entry name" value="RmlC_Cupin_sf"/>
</dbReference>
<dbReference type="PROSITE" id="PS01124">
    <property type="entry name" value="HTH_ARAC_FAMILY_2"/>
    <property type="match status" value="1"/>
</dbReference>
<dbReference type="Gene3D" id="2.60.120.10">
    <property type="entry name" value="Jelly Rolls"/>
    <property type="match status" value="1"/>
</dbReference>
<dbReference type="PROSITE" id="PS00041">
    <property type="entry name" value="HTH_ARAC_FAMILY_1"/>
    <property type="match status" value="1"/>
</dbReference>
<evidence type="ECO:0000313" key="5">
    <source>
        <dbReference type="EMBL" id="MEQ2519480.1"/>
    </source>
</evidence>
<dbReference type="Pfam" id="PF12833">
    <property type="entry name" value="HTH_18"/>
    <property type="match status" value="1"/>
</dbReference>